<proteinExistence type="predicted"/>
<organism evidence="4 5">
    <name type="scientific">Sediminitomix flava</name>
    <dbReference type="NCBI Taxonomy" id="379075"/>
    <lineage>
        <taxon>Bacteria</taxon>
        <taxon>Pseudomonadati</taxon>
        <taxon>Bacteroidota</taxon>
        <taxon>Cytophagia</taxon>
        <taxon>Cytophagales</taxon>
        <taxon>Flammeovirgaceae</taxon>
        <taxon>Sediminitomix</taxon>
    </lineage>
</organism>
<evidence type="ECO:0000256" key="3">
    <source>
        <dbReference type="ARBA" id="ARBA00023136"/>
    </source>
</evidence>
<reference evidence="4 5" key="1">
    <citation type="submission" date="2018-03" db="EMBL/GenBank/DDBJ databases">
        <title>Genomic Encyclopedia of Archaeal and Bacterial Type Strains, Phase II (KMG-II): from individual species to whole genera.</title>
        <authorList>
            <person name="Goeker M."/>
        </authorList>
    </citation>
    <scope>NUCLEOTIDE SEQUENCE [LARGE SCALE GENOMIC DNA]</scope>
    <source>
        <strain evidence="4 5">DSM 28229</strain>
    </source>
</reference>
<evidence type="ECO:0000313" key="5">
    <source>
        <dbReference type="Proteomes" id="UP000245535"/>
    </source>
</evidence>
<keyword evidence="3" id="KW-0472">Membrane</keyword>
<keyword evidence="2" id="KW-1003">Cell membrane</keyword>
<dbReference type="Proteomes" id="UP000245535">
    <property type="component" value="Unassembled WGS sequence"/>
</dbReference>
<dbReference type="AlphaFoldDB" id="A0A315Z8D0"/>
<evidence type="ECO:0000256" key="1">
    <source>
        <dbReference type="ARBA" id="ARBA00004236"/>
    </source>
</evidence>
<dbReference type="InterPro" id="IPR009722">
    <property type="entry name" value="YjiK/CarP"/>
</dbReference>
<dbReference type="OrthoDB" id="5292493at2"/>
<comment type="caution">
    <text evidence="4">The sequence shown here is derived from an EMBL/GenBank/DDBJ whole genome shotgun (WGS) entry which is preliminary data.</text>
</comment>
<evidence type="ECO:0000313" key="4">
    <source>
        <dbReference type="EMBL" id="PWJ41836.1"/>
    </source>
</evidence>
<dbReference type="EMBL" id="QGDO01000003">
    <property type="protein sequence ID" value="PWJ41836.1"/>
    <property type="molecule type" value="Genomic_DNA"/>
</dbReference>
<keyword evidence="5" id="KW-1185">Reference proteome</keyword>
<sequence>MQVKKGIIHLLLFLVSILLINCNKLNKKDDQSVQEPKNMTSKIGYDLSKENALYHMPVDLMELSGMTYWKEETILCVNDEKGKIYGFNLEQDGLVFLHSFDKDGDYEGIAHKEENIYVIRSDGKLYSFDMQFNKVKKYDLPFTDENDIEGLCFHPDSNSLFIALKGDSNVKGEKKKKYHAIYEWSLKSKNLQEHKPVIKIKDKELKQFVDYKGNFMPSGIAMHPYTHDIYIISHRAKLLIVYDPKFNLKEVIRLDKKLLKQPESITFMPNADLLIGSEGDHKQPAVILRFKYLKDQL</sequence>
<name>A0A315Z8D0_SEDFL</name>
<dbReference type="Pfam" id="PF06977">
    <property type="entry name" value="SdiA-regulated"/>
    <property type="match status" value="1"/>
</dbReference>
<comment type="subcellular location">
    <subcellularLocation>
        <location evidence="1">Cell membrane</location>
    </subcellularLocation>
</comment>
<dbReference type="GO" id="GO:0005886">
    <property type="term" value="C:plasma membrane"/>
    <property type="evidence" value="ECO:0007669"/>
    <property type="project" value="UniProtKB-SubCell"/>
</dbReference>
<accession>A0A315Z8D0</accession>
<protein>
    <submittedName>
        <fullName evidence="4">Uncharacterized protein YjiK</fullName>
    </submittedName>
</protein>
<dbReference type="SUPFAM" id="SSF75011">
    <property type="entry name" value="3-carboxy-cis,cis-mucoante lactonizing enzyme"/>
    <property type="match status" value="1"/>
</dbReference>
<dbReference type="RefSeq" id="WP_109618212.1">
    <property type="nucleotide sequence ID" value="NZ_QGDO01000003.1"/>
</dbReference>
<evidence type="ECO:0000256" key="2">
    <source>
        <dbReference type="ARBA" id="ARBA00022475"/>
    </source>
</evidence>
<gene>
    <name evidence="4" type="ORF">BC781_10386</name>
</gene>